<evidence type="ECO:0000313" key="3">
    <source>
        <dbReference type="Proteomes" id="UP001193680"/>
    </source>
</evidence>
<dbReference type="CDD" id="cd07043">
    <property type="entry name" value="STAS_anti-anti-sigma_factors"/>
    <property type="match status" value="1"/>
</dbReference>
<dbReference type="RefSeq" id="WP_185978499.1">
    <property type="nucleotide sequence ID" value="NZ_JACBGI020000016.1"/>
</dbReference>
<name>A0ABS0BZ78_9GAMM</name>
<reference evidence="2 3" key="1">
    <citation type="submission" date="2020-06" db="EMBL/GenBank/DDBJ databases">
        <authorList>
            <person name="Scott K."/>
        </authorList>
    </citation>
    <scope>NUCLEOTIDE SEQUENCE [LARGE SCALE GENOMIC DNA]</scope>
    <source>
        <strain evidence="2 3">HH1</strain>
    </source>
</reference>
<dbReference type="Gene3D" id="3.30.750.24">
    <property type="entry name" value="STAS domain"/>
    <property type="match status" value="1"/>
</dbReference>
<sequence length="92" mass="10234">MANPIVLNDSLTIHNIQAQFDELKQQFAEADSNLLLDASAVENIDTSGFQMLLALKRHAENSGKQVQWQGVGENFLQLSEKLNLQKPLNLSV</sequence>
<dbReference type="InterPro" id="IPR002645">
    <property type="entry name" value="STAS_dom"/>
</dbReference>
<gene>
    <name evidence="2" type="ORF">H8792_008380</name>
</gene>
<proteinExistence type="predicted"/>
<dbReference type="SUPFAM" id="SSF52091">
    <property type="entry name" value="SpoIIaa-like"/>
    <property type="match status" value="1"/>
</dbReference>
<evidence type="ECO:0000259" key="1">
    <source>
        <dbReference type="PROSITE" id="PS50801"/>
    </source>
</evidence>
<dbReference type="Pfam" id="PF13466">
    <property type="entry name" value="STAS_2"/>
    <property type="match status" value="1"/>
</dbReference>
<dbReference type="InterPro" id="IPR052746">
    <property type="entry name" value="MlaB_ABC_Transporter"/>
</dbReference>
<dbReference type="PROSITE" id="PS50801">
    <property type="entry name" value="STAS"/>
    <property type="match status" value="1"/>
</dbReference>
<feature type="domain" description="STAS" evidence="1">
    <location>
        <begin position="5"/>
        <end position="92"/>
    </location>
</feature>
<accession>A0ABS0BZ78</accession>
<evidence type="ECO:0000313" key="2">
    <source>
        <dbReference type="EMBL" id="MBF6058355.1"/>
    </source>
</evidence>
<organism evidence="2 3">
    <name type="scientific">Thiomicrorhabdus heinhorstiae</name>
    <dbReference type="NCBI Taxonomy" id="2748010"/>
    <lineage>
        <taxon>Bacteria</taxon>
        <taxon>Pseudomonadati</taxon>
        <taxon>Pseudomonadota</taxon>
        <taxon>Gammaproteobacteria</taxon>
        <taxon>Thiotrichales</taxon>
        <taxon>Piscirickettsiaceae</taxon>
        <taxon>Thiomicrorhabdus</taxon>
    </lineage>
</organism>
<comment type="caution">
    <text evidence="2">The sequence shown here is derived from an EMBL/GenBank/DDBJ whole genome shotgun (WGS) entry which is preliminary data.</text>
</comment>
<reference evidence="2 3" key="2">
    <citation type="submission" date="2020-11" db="EMBL/GenBank/DDBJ databases">
        <title>Sulfur oxidizing isolate from Hospital Hole Sinkhole.</title>
        <authorList>
            <person name="Scott K.M."/>
        </authorList>
    </citation>
    <scope>NUCLEOTIDE SEQUENCE [LARGE SCALE GENOMIC DNA]</scope>
    <source>
        <strain evidence="2 3">HH1</strain>
    </source>
</reference>
<dbReference type="EMBL" id="JACBGI020000016">
    <property type="protein sequence ID" value="MBF6058355.1"/>
    <property type="molecule type" value="Genomic_DNA"/>
</dbReference>
<dbReference type="Proteomes" id="UP001193680">
    <property type="component" value="Unassembled WGS sequence"/>
</dbReference>
<dbReference type="PANTHER" id="PTHR35849:SF2">
    <property type="entry name" value="BLR2341 PROTEIN"/>
    <property type="match status" value="1"/>
</dbReference>
<protein>
    <submittedName>
        <fullName evidence="2">STAS domain-containing protein</fullName>
    </submittedName>
</protein>
<dbReference type="PANTHER" id="PTHR35849">
    <property type="entry name" value="BLR2341 PROTEIN"/>
    <property type="match status" value="1"/>
</dbReference>
<keyword evidence="3" id="KW-1185">Reference proteome</keyword>
<dbReference type="InterPro" id="IPR058548">
    <property type="entry name" value="MlaB-like_STAS"/>
</dbReference>
<dbReference type="InterPro" id="IPR036513">
    <property type="entry name" value="STAS_dom_sf"/>
</dbReference>